<evidence type="ECO:0008006" key="5">
    <source>
        <dbReference type="Google" id="ProtNLM"/>
    </source>
</evidence>
<dbReference type="GO" id="GO:0004550">
    <property type="term" value="F:nucleoside diphosphate kinase activity"/>
    <property type="evidence" value="ECO:0007669"/>
    <property type="project" value="UniProtKB-EC"/>
</dbReference>
<evidence type="ECO:0000313" key="3">
    <source>
        <dbReference type="EMBL" id="CAI9756991.1"/>
    </source>
</evidence>
<organism evidence="3 4">
    <name type="scientific">Fraxinus pennsylvanica</name>
    <dbReference type="NCBI Taxonomy" id="56036"/>
    <lineage>
        <taxon>Eukaryota</taxon>
        <taxon>Viridiplantae</taxon>
        <taxon>Streptophyta</taxon>
        <taxon>Embryophyta</taxon>
        <taxon>Tracheophyta</taxon>
        <taxon>Spermatophyta</taxon>
        <taxon>Magnoliopsida</taxon>
        <taxon>eudicotyledons</taxon>
        <taxon>Gunneridae</taxon>
        <taxon>Pentapetalae</taxon>
        <taxon>asterids</taxon>
        <taxon>lamiids</taxon>
        <taxon>Lamiales</taxon>
        <taxon>Oleaceae</taxon>
        <taxon>Oleeae</taxon>
        <taxon>Fraxinus</taxon>
    </lineage>
</organism>
<gene>
    <name evidence="3" type="ORF">FPE_LOCUS4421</name>
</gene>
<evidence type="ECO:0000256" key="2">
    <source>
        <dbReference type="ARBA" id="ARBA00000937"/>
    </source>
</evidence>
<comment type="catalytic activity">
    <reaction evidence="1">
        <text>a 2'-deoxyribonucleoside 5'-diphosphate + ATP = a 2'-deoxyribonucleoside 5'-triphosphate + ADP</text>
        <dbReference type="Rhea" id="RHEA:44640"/>
        <dbReference type="ChEBI" id="CHEBI:30616"/>
        <dbReference type="ChEBI" id="CHEBI:61560"/>
        <dbReference type="ChEBI" id="CHEBI:73316"/>
        <dbReference type="ChEBI" id="CHEBI:456216"/>
        <dbReference type="EC" id="2.7.4.6"/>
    </reaction>
</comment>
<dbReference type="SUPFAM" id="SSF54919">
    <property type="entry name" value="Nucleoside diphosphate kinase, NDK"/>
    <property type="match status" value="1"/>
</dbReference>
<dbReference type="Gene3D" id="3.30.70.141">
    <property type="entry name" value="Nucleoside diphosphate kinase-like domain"/>
    <property type="match status" value="1"/>
</dbReference>
<dbReference type="PANTHER" id="PTHR47852:SF2">
    <property type="entry name" value="WW DOMAIN-CONTAINING PROTEIN"/>
    <property type="match status" value="1"/>
</dbReference>
<evidence type="ECO:0000256" key="1">
    <source>
        <dbReference type="ARBA" id="ARBA00000082"/>
    </source>
</evidence>
<dbReference type="Proteomes" id="UP000834106">
    <property type="component" value="Chromosome 2"/>
</dbReference>
<dbReference type="PANTHER" id="PTHR47852">
    <property type="entry name" value="OS06G0298400 PROTEIN"/>
    <property type="match status" value="1"/>
</dbReference>
<evidence type="ECO:0000313" key="4">
    <source>
        <dbReference type="Proteomes" id="UP000834106"/>
    </source>
</evidence>
<dbReference type="PROSITE" id="PS00469">
    <property type="entry name" value="NDPK"/>
    <property type="match status" value="1"/>
</dbReference>
<name>A0AAD1YSZ9_9LAMI</name>
<comment type="catalytic activity">
    <reaction evidence="2">
        <text>a ribonucleoside 5'-diphosphate + ATP = a ribonucleoside 5'-triphosphate + ADP</text>
        <dbReference type="Rhea" id="RHEA:18113"/>
        <dbReference type="ChEBI" id="CHEBI:30616"/>
        <dbReference type="ChEBI" id="CHEBI:57930"/>
        <dbReference type="ChEBI" id="CHEBI:61557"/>
        <dbReference type="ChEBI" id="CHEBI:456216"/>
        <dbReference type="EC" id="2.7.4.6"/>
    </reaction>
</comment>
<sequence length="164" mass="18288">MAEGDHLVAVREEEMNSTWRGFHLKEPLISLGLLSLQFLPLAFPVLGAAIQPHNSIQPPRFSLIVRFSLRDSTLFDSTWSVLATSPPCLPPPLRPSPTASPKEWRAQQIANGEAKDNANFEPLGGDWNVIHGSDAVESARKEIALWFPEGIAEWRSGLHPWIYE</sequence>
<proteinExistence type="predicted"/>
<accession>A0AAD1YSZ9</accession>
<reference evidence="3" key="1">
    <citation type="submission" date="2023-05" db="EMBL/GenBank/DDBJ databases">
        <authorList>
            <person name="Huff M."/>
        </authorList>
    </citation>
    <scope>NUCLEOTIDE SEQUENCE</scope>
</reference>
<dbReference type="AlphaFoldDB" id="A0AAD1YSZ9"/>
<dbReference type="InterPro" id="IPR023005">
    <property type="entry name" value="Nucleoside_diP_kinase_AS"/>
</dbReference>
<dbReference type="EMBL" id="OU503037">
    <property type="protein sequence ID" value="CAI9756991.1"/>
    <property type="molecule type" value="Genomic_DNA"/>
</dbReference>
<dbReference type="InterPro" id="IPR036850">
    <property type="entry name" value="NDK-like_dom_sf"/>
</dbReference>
<protein>
    <recommendedName>
        <fullName evidence="5">Nucleoside-diphosphate kinase</fullName>
    </recommendedName>
</protein>
<keyword evidence="4" id="KW-1185">Reference proteome</keyword>